<dbReference type="EMBL" id="JASPKZ010003077">
    <property type="protein sequence ID" value="KAJ9594050.1"/>
    <property type="molecule type" value="Genomic_DNA"/>
</dbReference>
<proteinExistence type="predicted"/>
<sequence>DKIGLKELVASLDIHPSHAPPRDRYAALVLRCIGPSVKLQSYAYGIKTWEDNYNIDYGFGAIPYHMEASFSAIISSLLLFNLKFGRLPFHESNVISLLGRRVVPTWNDVSQNKISPKIAIFQFSAL</sequence>
<feature type="non-terminal residue" evidence="1">
    <location>
        <position position="126"/>
    </location>
</feature>
<dbReference type="AlphaFoldDB" id="A0AAD8A7P7"/>
<evidence type="ECO:0000313" key="1">
    <source>
        <dbReference type="EMBL" id="KAJ9594050.1"/>
    </source>
</evidence>
<feature type="non-terminal residue" evidence="1">
    <location>
        <position position="1"/>
    </location>
</feature>
<reference evidence="1" key="2">
    <citation type="submission" date="2023-05" db="EMBL/GenBank/DDBJ databases">
        <authorList>
            <person name="Fouks B."/>
        </authorList>
    </citation>
    <scope>NUCLEOTIDE SEQUENCE</scope>
    <source>
        <strain evidence="1">Stay&amp;Tobe</strain>
        <tissue evidence="1">Testes</tissue>
    </source>
</reference>
<accession>A0AAD8A7P7</accession>
<protein>
    <submittedName>
        <fullName evidence="1">Uncharacterized protein</fullName>
    </submittedName>
</protein>
<organism evidence="1 2">
    <name type="scientific">Diploptera punctata</name>
    <name type="common">Pacific beetle cockroach</name>
    <dbReference type="NCBI Taxonomy" id="6984"/>
    <lineage>
        <taxon>Eukaryota</taxon>
        <taxon>Metazoa</taxon>
        <taxon>Ecdysozoa</taxon>
        <taxon>Arthropoda</taxon>
        <taxon>Hexapoda</taxon>
        <taxon>Insecta</taxon>
        <taxon>Pterygota</taxon>
        <taxon>Neoptera</taxon>
        <taxon>Polyneoptera</taxon>
        <taxon>Dictyoptera</taxon>
        <taxon>Blattodea</taxon>
        <taxon>Blaberoidea</taxon>
        <taxon>Blaberidae</taxon>
        <taxon>Diplopterinae</taxon>
        <taxon>Diploptera</taxon>
    </lineage>
</organism>
<dbReference type="Proteomes" id="UP001233999">
    <property type="component" value="Unassembled WGS sequence"/>
</dbReference>
<evidence type="ECO:0000313" key="2">
    <source>
        <dbReference type="Proteomes" id="UP001233999"/>
    </source>
</evidence>
<name>A0AAD8A7P7_DIPPU</name>
<keyword evidence="2" id="KW-1185">Reference proteome</keyword>
<gene>
    <name evidence="1" type="ORF">L9F63_014527</name>
</gene>
<comment type="caution">
    <text evidence="1">The sequence shown here is derived from an EMBL/GenBank/DDBJ whole genome shotgun (WGS) entry which is preliminary data.</text>
</comment>
<reference evidence="1" key="1">
    <citation type="journal article" date="2023" name="IScience">
        <title>Live-bearing cockroach genome reveals convergent evolutionary mechanisms linked to viviparity in insects and beyond.</title>
        <authorList>
            <person name="Fouks B."/>
            <person name="Harrison M.C."/>
            <person name="Mikhailova A.A."/>
            <person name="Marchal E."/>
            <person name="English S."/>
            <person name="Carruthers M."/>
            <person name="Jennings E.C."/>
            <person name="Chiamaka E.L."/>
            <person name="Frigard R.A."/>
            <person name="Pippel M."/>
            <person name="Attardo G.M."/>
            <person name="Benoit J.B."/>
            <person name="Bornberg-Bauer E."/>
            <person name="Tobe S.S."/>
        </authorList>
    </citation>
    <scope>NUCLEOTIDE SEQUENCE</scope>
    <source>
        <strain evidence="1">Stay&amp;Tobe</strain>
    </source>
</reference>